<evidence type="ECO:0000256" key="3">
    <source>
        <dbReference type="ARBA" id="ARBA00048999"/>
    </source>
</evidence>
<dbReference type="PANTHER" id="PTHR22589:SF99">
    <property type="entry name" value="CHOLINE_CARNITINE ACYLTRANSFERASE DOMAIN-CONTAINING PROTEIN"/>
    <property type="match status" value="1"/>
</dbReference>
<dbReference type="GO" id="GO:0006635">
    <property type="term" value="P:fatty acid beta-oxidation"/>
    <property type="evidence" value="ECO:0007669"/>
    <property type="project" value="UniProtKB-UniPathway"/>
</dbReference>
<dbReference type="PANTHER" id="PTHR22589">
    <property type="entry name" value="CARNITINE O-ACYLTRANSFERASE"/>
    <property type="match status" value="1"/>
</dbReference>
<comment type="pathway">
    <text evidence="1">Lipid metabolism; fatty acid beta-oxidation.</text>
</comment>
<protein>
    <submittedName>
        <fullName evidence="6">Carn_acyltransf domain-containing protein</fullName>
    </submittedName>
</protein>
<feature type="domain" description="Choline/carnitine acyltransferase" evidence="4">
    <location>
        <begin position="34"/>
        <end position="78"/>
    </location>
</feature>
<evidence type="ECO:0000256" key="1">
    <source>
        <dbReference type="ARBA" id="ARBA00005005"/>
    </source>
</evidence>
<evidence type="ECO:0000313" key="5">
    <source>
        <dbReference type="Proteomes" id="UP000036681"/>
    </source>
</evidence>
<dbReference type="UniPathway" id="UPA00659"/>
<dbReference type="GO" id="GO:0009437">
    <property type="term" value="P:carnitine metabolic process"/>
    <property type="evidence" value="ECO:0007669"/>
    <property type="project" value="TreeGrafter"/>
</dbReference>
<sequence>MQPSLKTKIWRILHKILSYAPRRLQSCDALLPSLPLPKLSDTIERYLDALKPILTEEEHAKVKKLAYEFAKRDGKLLQFITWIYWCFVDNYVSMTT</sequence>
<dbReference type="Proteomes" id="UP000036681">
    <property type="component" value="Unplaced"/>
</dbReference>
<keyword evidence="2" id="KW-0808">Transferase</keyword>
<reference evidence="6" key="1">
    <citation type="submission" date="2017-02" db="UniProtKB">
        <authorList>
            <consortium name="WormBaseParasite"/>
        </authorList>
    </citation>
    <scope>IDENTIFICATION</scope>
</reference>
<dbReference type="WBParaSite" id="ALUE_0000112601-mRNA-1">
    <property type="protein sequence ID" value="ALUE_0000112601-mRNA-1"/>
    <property type="gene ID" value="ALUE_0000112601"/>
</dbReference>
<evidence type="ECO:0000256" key="2">
    <source>
        <dbReference type="ARBA" id="ARBA00023315"/>
    </source>
</evidence>
<comment type="catalytic activity">
    <reaction evidence="3">
        <text>4,8-dimethylnonanoyl-CoA + (R)-carnitine = O-4,8-dimethylnonanoyl-(R)-carnitine + CoA</text>
        <dbReference type="Rhea" id="RHEA:44860"/>
        <dbReference type="ChEBI" id="CHEBI:16347"/>
        <dbReference type="ChEBI" id="CHEBI:57287"/>
        <dbReference type="ChEBI" id="CHEBI:77061"/>
        <dbReference type="ChEBI" id="CHEBI:84654"/>
    </reaction>
</comment>
<evidence type="ECO:0000313" key="6">
    <source>
        <dbReference type="WBParaSite" id="ALUE_0000112601-mRNA-1"/>
    </source>
</evidence>
<dbReference type="PROSITE" id="PS00439">
    <property type="entry name" value="ACYLTRANSF_C_1"/>
    <property type="match status" value="1"/>
</dbReference>
<name>A0A0M3HHY1_ASCLU</name>
<accession>A0A0M3HHY1</accession>
<keyword evidence="5" id="KW-1185">Reference proteome</keyword>
<dbReference type="Gene3D" id="1.10.275.20">
    <property type="entry name" value="Choline/Carnitine o-acyltransferase"/>
    <property type="match status" value="1"/>
</dbReference>
<dbReference type="InterPro" id="IPR039551">
    <property type="entry name" value="Cho/carn_acyl_trans"/>
</dbReference>
<dbReference type="Pfam" id="PF00755">
    <property type="entry name" value="Carn_acyltransf"/>
    <property type="match status" value="1"/>
</dbReference>
<dbReference type="InterPro" id="IPR042572">
    <property type="entry name" value="Carn_acyl_trans_N"/>
</dbReference>
<dbReference type="GO" id="GO:0005739">
    <property type="term" value="C:mitochondrion"/>
    <property type="evidence" value="ECO:0007669"/>
    <property type="project" value="TreeGrafter"/>
</dbReference>
<dbReference type="GO" id="GO:0004095">
    <property type="term" value="F:carnitine O-palmitoyltransferase activity"/>
    <property type="evidence" value="ECO:0007669"/>
    <property type="project" value="TreeGrafter"/>
</dbReference>
<organism evidence="5 6">
    <name type="scientific">Ascaris lumbricoides</name>
    <name type="common">Giant roundworm</name>
    <dbReference type="NCBI Taxonomy" id="6252"/>
    <lineage>
        <taxon>Eukaryota</taxon>
        <taxon>Metazoa</taxon>
        <taxon>Ecdysozoa</taxon>
        <taxon>Nematoda</taxon>
        <taxon>Chromadorea</taxon>
        <taxon>Rhabditida</taxon>
        <taxon>Spirurina</taxon>
        <taxon>Ascaridomorpha</taxon>
        <taxon>Ascaridoidea</taxon>
        <taxon>Ascarididae</taxon>
        <taxon>Ascaris</taxon>
    </lineage>
</organism>
<dbReference type="SUPFAM" id="SSF52777">
    <property type="entry name" value="CoA-dependent acyltransferases"/>
    <property type="match status" value="1"/>
</dbReference>
<proteinExistence type="predicted"/>
<keyword evidence="2" id="KW-0012">Acyltransferase</keyword>
<dbReference type="InterPro" id="IPR000542">
    <property type="entry name" value="Carn_acyl_trans"/>
</dbReference>
<dbReference type="AlphaFoldDB" id="A0A0M3HHY1"/>
<evidence type="ECO:0000259" key="4">
    <source>
        <dbReference type="Pfam" id="PF00755"/>
    </source>
</evidence>